<dbReference type="GO" id="GO:0003676">
    <property type="term" value="F:nucleic acid binding"/>
    <property type="evidence" value="ECO:0007669"/>
    <property type="project" value="InterPro"/>
</dbReference>
<evidence type="ECO:0000313" key="4">
    <source>
        <dbReference type="RefSeq" id="XP_016451884.1"/>
    </source>
</evidence>
<dbReference type="SUPFAM" id="SSF57756">
    <property type="entry name" value="Retrovirus zinc finger-like domains"/>
    <property type="match status" value="1"/>
</dbReference>
<dbReference type="InterPro" id="IPR001878">
    <property type="entry name" value="Znf_CCHC"/>
</dbReference>
<evidence type="ECO:0000256" key="2">
    <source>
        <dbReference type="SAM" id="MobiDB-lite"/>
    </source>
</evidence>
<dbReference type="GO" id="GO:0008270">
    <property type="term" value="F:zinc ion binding"/>
    <property type="evidence" value="ECO:0007669"/>
    <property type="project" value="UniProtKB-KW"/>
</dbReference>
<feature type="compositionally biased region" description="Basic and acidic residues" evidence="2">
    <location>
        <begin position="1"/>
        <end position="16"/>
    </location>
</feature>
<keyword evidence="1" id="KW-0862">Zinc</keyword>
<dbReference type="RefSeq" id="XP_016451884.1">
    <property type="nucleotide sequence ID" value="XM_016596398.1"/>
</dbReference>
<dbReference type="Gene3D" id="4.10.60.10">
    <property type="entry name" value="Zinc finger, CCHC-type"/>
    <property type="match status" value="1"/>
</dbReference>
<dbReference type="AlphaFoldDB" id="A0A1S3YI25"/>
<feature type="region of interest" description="Disordered" evidence="2">
    <location>
        <begin position="1"/>
        <end position="26"/>
    </location>
</feature>
<protein>
    <recommendedName>
        <fullName evidence="3">CCHC-type domain-containing protein</fullName>
    </recommendedName>
</protein>
<feature type="domain" description="CCHC-type" evidence="3">
    <location>
        <begin position="82"/>
        <end position="96"/>
    </location>
</feature>
<sequence length="104" mass="11513">MENDEQRRLDRFERLRPPAFSSAESEDAQDFLNKFQRMLQTAAQSTPCAPSIQGSSVPGSFGTYSGSQSPPQSLPSFSERGCFECGDLGHIKRYCPHLTRGPAQ</sequence>
<proteinExistence type="predicted"/>
<evidence type="ECO:0000259" key="3">
    <source>
        <dbReference type="PROSITE" id="PS50158"/>
    </source>
</evidence>
<dbReference type="PaxDb" id="4097-A0A1S3YI25"/>
<gene>
    <name evidence="4" type="primary">LOC107776496</name>
</gene>
<organism evidence="4">
    <name type="scientific">Nicotiana tabacum</name>
    <name type="common">Common tobacco</name>
    <dbReference type="NCBI Taxonomy" id="4097"/>
    <lineage>
        <taxon>Eukaryota</taxon>
        <taxon>Viridiplantae</taxon>
        <taxon>Streptophyta</taxon>
        <taxon>Embryophyta</taxon>
        <taxon>Tracheophyta</taxon>
        <taxon>Spermatophyta</taxon>
        <taxon>Magnoliopsida</taxon>
        <taxon>eudicotyledons</taxon>
        <taxon>Gunneridae</taxon>
        <taxon>Pentapetalae</taxon>
        <taxon>asterids</taxon>
        <taxon>lamiids</taxon>
        <taxon>Solanales</taxon>
        <taxon>Solanaceae</taxon>
        <taxon>Nicotianoideae</taxon>
        <taxon>Nicotianeae</taxon>
        <taxon>Nicotiana</taxon>
    </lineage>
</organism>
<reference evidence="4" key="1">
    <citation type="submission" date="2025-08" db="UniProtKB">
        <authorList>
            <consortium name="RefSeq"/>
        </authorList>
    </citation>
    <scope>IDENTIFICATION</scope>
</reference>
<dbReference type="OrthoDB" id="1242851at2759"/>
<evidence type="ECO:0000256" key="1">
    <source>
        <dbReference type="PROSITE-ProRule" id="PRU00047"/>
    </source>
</evidence>
<accession>A0A1S3YI25</accession>
<dbReference type="KEGG" id="nta:107776496"/>
<keyword evidence="1" id="KW-0863">Zinc-finger</keyword>
<keyword evidence="1" id="KW-0479">Metal-binding</keyword>
<name>A0A1S3YI25_TOBAC</name>
<dbReference type="PROSITE" id="PS50158">
    <property type="entry name" value="ZF_CCHC"/>
    <property type="match status" value="1"/>
</dbReference>
<dbReference type="InterPro" id="IPR036875">
    <property type="entry name" value="Znf_CCHC_sf"/>
</dbReference>
<dbReference type="SMR" id="A0A1S3YI25"/>